<name>A0A1Y5RMB4_9RHOB</name>
<proteinExistence type="predicted"/>
<dbReference type="EMBL" id="FWFO01000001">
    <property type="protein sequence ID" value="SLN19804.1"/>
    <property type="molecule type" value="Genomic_DNA"/>
</dbReference>
<evidence type="ECO:0000313" key="2">
    <source>
        <dbReference type="Proteomes" id="UP000193077"/>
    </source>
</evidence>
<dbReference type="Proteomes" id="UP000193077">
    <property type="component" value="Unassembled WGS sequence"/>
</dbReference>
<sequence length="208" mass="23169">MIYVVATCALGMTTQAQQTVPRTDVIGAPIFLFQLFRPGIWWTGFGRLQSGSDVQILQMCAKLVVVIIVISFNGRVLDGAVHVSTPAAPRENSPRDCFLILRTPRMVWLAQPMLDAVGLADHVETHGPEIDCVAIGLFLQLRNGKRSYDLRPTKAFVETLSNQTHSEFIACRTSRCSNADYPRSQLVMTDFFAVLTIAVTWTIAYHIR</sequence>
<protein>
    <submittedName>
        <fullName evidence="1">Uncharacterized protein</fullName>
    </submittedName>
</protein>
<accession>A0A1Y5RMB4</accession>
<organism evidence="1 2">
    <name type="scientific">Falsiruegeria litorea R37</name>
    <dbReference type="NCBI Taxonomy" id="1200284"/>
    <lineage>
        <taxon>Bacteria</taxon>
        <taxon>Pseudomonadati</taxon>
        <taxon>Pseudomonadota</taxon>
        <taxon>Alphaproteobacteria</taxon>
        <taxon>Rhodobacterales</taxon>
        <taxon>Roseobacteraceae</taxon>
        <taxon>Falsiruegeria</taxon>
    </lineage>
</organism>
<keyword evidence="2" id="KW-1185">Reference proteome</keyword>
<evidence type="ECO:0000313" key="1">
    <source>
        <dbReference type="EMBL" id="SLN19804.1"/>
    </source>
</evidence>
<reference evidence="1 2" key="1">
    <citation type="submission" date="2017-03" db="EMBL/GenBank/DDBJ databases">
        <authorList>
            <person name="Afonso C.L."/>
            <person name="Miller P.J."/>
            <person name="Scott M.A."/>
            <person name="Spackman E."/>
            <person name="Goraichik I."/>
            <person name="Dimitrov K.M."/>
            <person name="Suarez D.L."/>
            <person name="Swayne D.E."/>
        </authorList>
    </citation>
    <scope>NUCLEOTIDE SEQUENCE [LARGE SCALE GENOMIC DNA]</scope>
    <source>
        <strain evidence="1 2">CECT 7639</strain>
    </source>
</reference>
<gene>
    <name evidence="1" type="ORF">TRL7639_00462</name>
</gene>
<dbReference type="AlphaFoldDB" id="A0A1Y5RMB4"/>